<organism evidence="2 3">
    <name type="scientific">Legionella busanensis</name>
    <dbReference type="NCBI Taxonomy" id="190655"/>
    <lineage>
        <taxon>Bacteria</taxon>
        <taxon>Pseudomonadati</taxon>
        <taxon>Pseudomonadota</taxon>
        <taxon>Gammaproteobacteria</taxon>
        <taxon>Legionellales</taxon>
        <taxon>Legionellaceae</taxon>
        <taxon>Legionella</taxon>
    </lineage>
</organism>
<proteinExistence type="predicted"/>
<sequence>MAGLIAVSYFLISIFFNLIIFLFWLRILLRYYRVSSLNPMGQAIYRLTDRIVLPLESTIFRSKRHPQRFDAISFACIVVLELIKFILLGLIAYQRLLPITYLFLFVIADLIIQLGDLLFYALLLRVIMSWVNPQWQMHPAAMILNLITDPLIKIGHKIIPNISGFDFAPFIMMVIIKVITLFISASLPLHL</sequence>
<gene>
    <name evidence="2" type="ORF">NCTC13316_02418</name>
</gene>
<protein>
    <submittedName>
        <fullName evidence="2">Integral membrane protein YggT, involved in response to extracytoplasmic stress (Osmotic shock)</fullName>
    </submittedName>
</protein>
<dbReference type="AlphaFoldDB" id="A0A378JM61"/>
<feature type="transmembrane region" description="Helical" evidence="1">
    <location>
        <begin position="167"/>
        <end position="187"/>
    </location>
</feature>
<evidence type="ECO:0000256" key="1">
    <source>
        <dbReference type="SAM" id="Phobius"/>
    </source>
</evidence>
<keyword evidence="1" id="KW-1133">Transmembrane helix</keyword>
<dbReference type="Pfam" id="PF02325">
    <property type="entry name" value="CCB3_YggT"/>
    <property type="match status" value="1"/>
</dbReference>
<dbReference type="InterPro" id="IPR003425">
    <property type="entry name" value="CCB3/YggT"/>
</dbReference>
<feature type="transmembrane region" description="Helical" evidence="1">
    <location>
        <begin position="6"/>
        <end position="29"/>
    </location>
</feature>
<dbReference type="Proteomes" id="UP000254794">
    <property type="component" value="Unassembled WGS sequence"/>
</dbReference>
<feature type="transmembrane region" description="Helical" evidence="1">
    <location>
        <begin position="99"/>
        <end position="123"/>
    </location>
</feature>
<keyword evidence="1" id="KW-0812">Transmembrane</keyword>
<accession>A0A378JM61</accession>
<feature type="transmembrane region" description="Helical" evidence="1">
    <location>
        <begin position="71"/>
        <end position="93"/>
    </location>
</feature>
<evidence type="ECO:0000313" key="2">
    <source>
        <dbReference type="EMBL" id="STX52305.1"/>
    </source>
</evidence>
<reference evidence="2 3" key="1">
    <citation type="submission" date="2018-06" db="EMBL/GenBank/DDBJ databases">
        <authorList>
            <consortium name="Pathogen Informatics"/>
            <person name="Doyle S."/>
        </authorList>
    </citation>
    <scope>NUCLEOTIDE SEQUENCE [LARGE SCALE GENOMIC DNA]</scope>
    <source>
        <strain evidence="2 3">NCTC13316</strain>
    </source>
</reference>
<keyword evidence="3" id="KW-1185">Reference proteome</keyword>
<name>A0A378JM61_9GAMM</name>
<dbReference type="EMBL" id="UGOD01000001">
    <property type="protein sequence ID" value="STX52305.1"/>
    <property type="molecule type" value="Genomic_DNA"/>
</dbReference>
<dbReference type="RefSeq" id="WP_115331873.1">
    <property type="nucleotide sequence ID" value="NZ_CAAAHP010000005.1"/>
</dbReference>
<keyword evidence="1" id="KW-0472">Membrane</keyword>
<evidence type="ECO:0000313" key="3">
    <source>
        <dbReference type="Proteomes" id="UP000254794"/>
    </source>
</evidence>
<dbReference type="OrthoDB" id="9806665at2"/>
<dbReference type="GO" id="GO:0016020">
    <property type="term" value="C:membrane"/>
    <property type="evidence" value="ECO:0007669"/>
    <property type="project" value="InterPro"/>
</dbReference>